<dbReference type="Proteomes" id="UP000276133">
    <property type="component" value="Unassembled WGS sequence"/>
</dbReference>
<organism evidence="1 2">
    <name type="scientific">Brachionus plicatilis</name>
    <name type="common">Marine rotifer</name>
    <name type="synonym">Brachionus muelleri</name>
    <dbReference type="NCBI Taxonomy" id="10195"/>
    <lineage>
        <taxon>Eukaryota</taxon>
        <taxon>Metazoa</taxon>
        <taxon>Spiralia</taxon>
        <taxon>Gnathifera</taxon>
        <taxon>Rotifera</taxon>
        <taxon>Eurotatoria</taxon>
        <taxon>Monogononta</taxon>
        <taxon>Pseudotrocha</taxon>
        <taxon>Ploima</taxon>
        <taxon>Brachionidae</taxon>
        <taxon>Brachionus</taxon>
    </lineage>
</organism>
<keyword evidence="2" id="KW-1185">Reference proteome</keyword>
<protein>
    <submittedName>
        <fullName evidence="1">Uncharacterized protein</fullName>
    </submittedName>
</protein>
<evidence type="ECO:0000313" key="1">
    <source>
        <dbReference type="EMBL" id="RNA21637.1"/>
    </source>
</evidence>
<comment type="caution">
    <text evidence="1">The sequence shown here is derived from an EMBL/GenBank/DDBJ whole genome shotgun (WGS) entry which is preliminary data.</text>
</comment>
<sequence length="68" mass="8068">MFTWCSRAFFCGHLNSRHLICGQIRKENKFRDQKKILVTNFKIISTFGLAWLDKNSMTKKILLTNNIF</sequence>
<name>A0A3M7RDQ3_BRAPC</name>
<proteinExistence type="predicted"/>
<reference evidence="1 2" key="1">
    <citation type="journal article" date="2018" name="Sci. Rep.">
        <title>Genomic signatures of local adaptation to the degree of environmental predictability in rotifers.</title>
        <authorList>
            <person name="Franch-Gras L."/>
            <person name="Hahn C."/>
            <person name="Garcia-Roger E.M."/>
            <person name="Carmona M.J."/>
            <person name="Serra M."/>
            <person name="Gomez A."/>
        </authorList>
    </citation>
    <scope>NUCLEOTIDE SEQUENCE [LARGE SCALE GENOMIC DNA]</scope>
    <source>
        <strain evidence="1">HYR1</strain>
    </source>
</reference>
<accession>A0A3M7RDQ3</accession>
<gene>
    <name evidence="1" type="ORF">BpHYR1_038356</name>
</gene>
<dbReference type="EMBL" id="REGN01003634">
    <property type="protein sequence ID" value="RNA21637.1"/>
    <property type="molecule type" value="Genomic_DNA"/>
</dbReference>
<dbReference type="AlphaFoldDB" id="A0A3M7RDQ3"/>
<evidence type="ECO:0000313" key="2">
    <source>
        <dbReference type="Proteomes" id="UP000276133"/>
    </source>
</evidence>